<dbReference type="EMBL" id="JAIHOM010000020">
    <property type="protein sequence ID" value="MCW6035762.1"/>
    <property type="molecule type" value="Genomic_DNA"/>
</dbReference>
<evidence type="ECO:0000313" key="2">
    <source>
        <dbReference type="Proteomes" id="UP001526426"/>
    </source>
</evidence>
<accession>A0ABT3L2T1</accession>
<protein>
    <submittedName>
        <fullName evidence="1">Uncharacterized protein</fullName>
    </submittedName>
</protein>
<evidence type="ECO:0000313" key="1">
    <source>
        <dbReference type="EMBL" id="MCW6035762.1"/>
    </source>
</evidence>
<sequence length="47" mass="5252">MGRSAKLRKQRKAEFDEALAVQVFGSVVYPRHLLSPLAASLPETVKR</sequence>
<dbReference type="RefSeq" id="WP_265263475.1">
    <property type="nucleotide sequence ID" value="NZ_JAIHOM010000020.1"/>
</dbReference>
<dbReference type="Proteomes" id="UP001526426">
    <property type="component" value="Unassembled WGS sequence"/>
</dbReference>
<comment type="caution">
    <text evidence="1">The sequence shown here is derived from an EMBL/GenBank/DDBJ whole genome shotgun (WGS) entry which is preliminary data.</text>
</comment>
<gene>
    <name evidence="1" type="ORF">K4A83_05670</name>
</gene>
<reference evidence="1 2" key="1">
    <citation type="submission" date="2021-08" db="EMBL/GenBank/DDBJ databases">
        <title>Draft genome sequence of Spirulina subsalsa with high tolerance to salinity and hype-accumulation of phycocyanin.</title>
        <authorList>
            <person name="Pei H."/>
            <person name="Jiang L."/>
        </authorList>
    </citation>
    <scope>NUCLEOTIDE SEQUENCE [LARGE SCALE GENOMIC DNA]</scope>
    <source>
        <strain evidence="1 2">FACHB-351</strain>
    </source>
</reference>
<name>A0ABT3L2T1_9CYAN</name>
<organism evidence="1 2">
    <name type="scientific">Spirulina subsalsa FACHB-351</name>
    <dbReference type="NCBI Taxonomy" id="234711"/>
    <lineage>
        <taxon>Bacteria</taxon>
        <taxon>Bacillati</taxon>
        <taxon>Cyanobacteriota</taxon>
        <taxon>Cyanophyceae</taxon>
        <taxon>Spirulinales</taxon>
        <taxon>Spirulinaceae</taxon>
        <taxon>Spirulina</taxon>
    </lineage>
</organism>
<proteinExistence type="predicted"/>
<keyword evidence="2" id="KW-1185">Reference proteome</keyword>